<dbReference type="InterPro" id="IPR000975">
    <property type="entry name" value="IL-1_fam"/>
</dbReference>
<dbReference type="Pfam" id="PF00340">
    <property type="entry name" value="IL1"/>
    <property type="match status" value="1"/>
</dbReference>
<dbReference type="PRINTS" id="PR01357">
    <property type="entry name" value="INTRLEUKN1AB"/>
</dbReference>
<evidence type="ECO:0000256" key="10">
    <source>
        <dbReference type="ARBA" id="ARBA00023228"/>
    </source>
</evidence>
<evidence type="ECO:0000256" key="1">
    <source>
        <dbReference type="ARBA" id="ARBA00004371"/>
    </source>
</evidence>
<name>B7Z174_TETNG</name>
<evidence type="ECO:0000256" key="4">
    <source>
        <dbReference type="ARBA" id="ARBA00010448"/>
    </source>
</evidence>
<evidence type="ECO:0000256" key="6">
    <source>
        <dbReference type="ARBA" id="ARBA00022514"/>
    </source>
</evidence>
<evidence type="ECO:0000256" key="2">
    <source>
        <dbReference type="ARBA" id="ARBA00004514"/>
    </source>
</evidence>
<dbReference type="SMART" id="SM00125">
    <property type="entry name" value="IL1"/>
    <property type="match status" value="1"/>
</dbReference>
<dbReference type="PRINTS" id="PR00264">
    <property type="entry name" value="INTERLEUKIN1"/>
</dbReference>
<dbReference type="GO" id="GO:0048246">
    <property type="term" value="P:macrophage chemotaxis"/>
    <property type="evidence" value="ECO:0007669"/>
    <property type="project" value="TreeGrafter"/>
</dbReference>
<dbReference type="GO" id="GO:0005149">
    <property type="term" value="F:interleukin-1 receptor binding"/>
    <property type="evidence" value="ECO:0007669"/>
    <property type="project" value="UniProtKB-UniRule"/>
</dbReference>
<dbReference type="EMBL" id="AJ574910">
    <property type="protein sequence ID" value="CAE00572.1"/>
    <property type="molecule type" value="Genomic_DNA"/>
</dbReference>
<evidence type="ECO:0000256" key="9">
    <source>
        <dbReference type="ARBA" id="ARBA00023198"/>
    </source>
</evidence>
<dbReference type="GO" id="GO:0019221">
    <property type="term" value="P:cytokine-mediated signaling pathway"/>
    <property type="evidence" value="ECO:0007669"/>
    <property type="project" value="TreeGrafter"/>
</dbReference>
<dbReference type="GO" id="GO:1901222">
    <property type="term" value="P:regulation of non-canonical NF-kappaB signal transduction"/>
    <property type="evidence" value="ECO:0007669"/>
    <property type="project" value="TreeGrafter"/>
</dbReference>
<dbReference type="GO" id="GO:0001660">
    <property type="term" value="P:fever generation"/>
    <property type="evidence" value="ECO:0007669"/>
    <property type="project" value="UniProtKB-KW"/>
</dbReference>
<dbReference type="GO" id="GO:0006955">
    <property type="term" value="P:immune response"/>
    <property type="evidence" value="ECO:0007669"/>
    <property type="project" value="InterPro"/>
</dbReference>
<dbReference type="GO" id="GO:0051781">
    <property type="term" value="P:positive regulation of cell division"/>
    <property type="evidence" value="ECO:0007669"/>
    <property type="project" value="UniProtKB-KW"/>
</dbReference>
<dbReference type="GO" id="GO:0005829">
    <property type="term" value="C:cytosol"/>
    <property type="evidence" value="ECO:0007669"/>
    <property type="project" value="UniProtKB-SubCell"/>
</dbReference>
<keyword evidence="8" id="KW-0666">Pyrogen</keyword>
<evidence type="ECO:0000256" key="5">
    <source>
        <dbReference type="ARBA" id="ARBA00022490"/>
    </source>
</evidence>
<dbReference type="GO" id="GO:0010628">
    <property type="term" value="P:positive regulation of gene expression"/>
    <property type="evidence" value="ECO:0007669"/>
    <property type="project" value="TreeGrafter"/>
</dbReference>
<dbReference type="GO" id="GO:0005615">
    <property type="term" value="C:extracellular space"/>
    <property type="evidence" value="ECO:0007669"/>
    <property type="project" value="UniProtKB-KW"/>
</dbReference>
<dbReference type="GO" id="GO:0071222">
    <property type="term" value="P:cellular response to lipopolysaccharide"/>
    <property type="evidence" value="ECO:0007669"/>
    <property type="project" value="TreeGrafter"/>
</dbReference>
<dbReference type="GO" id="GO:0005125">
    <property type="term" value="F:cytokine activity"/>
    <property type="evidence" value="ECO:0007669"/>
    <property type="project" value="UniProtKB-UniRule"/>
</dbReference>
<evidence type="ECO:0000256" key="11">
    <source>
        <dbReference type="ARBA" id="ARBA00023246"/>
    </source>
</evidence>
<keyword evidence="6" id="KW-0202">Cytokine</keyword>
<dbReference type="GO" id="GO:0005764">
    <property type="term" value="C:lysosome"/>
    <property type="evidence" value="ECO:0007669"/>
    <property type="project" value="UniProtKB-SubCell"/>
</dbReference>
<evidence type="ECO:0000256" key="12">
    <source>
        <dbReference type="RuleBase" id="RU003753"/>
    </source>
</evidence>
<dbReference type="AlphaFoldDB" id="B7Z174"/>
<evidence type="ECO:0000256" key="8">
    <source>
        <dbReference type="ARBA" id="ARBA00022620"/>
    </source>
</evidence>
<gene>
    <name evidence="13" type="primary">il-1 beta</name>
</gene>
<dbReference type="PRINTS" id="PR01359">
    <property type="entry name" value="INTRLEUKIN1B"/>
</dbReference>
<sequence length="257" mass="29012">MESQMSNNGKMLKSKMPEGLDLEISHHPLTMKSVVNLIIALDRMKSISSSESLLSTEFRDENLLNIMLETVVEEKIVLECYSAPPPQDKYSRRSEISCSVTDSEKRSLVRVPNSMELQAVMLQGGSECRKVNLTMSTYLELQSNREAQTVTLAIRNTNFYLSCHKDGDEPTLHLEAVEDKEQLKSISSDSDMVRFLFYKHDSGVNLCTLVSVPYSDWYISTAVEDNKPVEMCLESALRYTSFTIQPLKGNPSCEGEM</sequence>
<comment type="subcellular location">
    <subcellularLocation>
        <location evidence="2">Cytoplasm</location>
        <location evidence="2">Cytosol</location>
    </subcellularLocation>
    <subcellularLocation>
        <location evidence="1">Lysosome</location>
    </subcellularLocation>
    <subcellularLocation>
        <location evidence="3">Secreted</location>
        <location evidence="3">Extracellular exosome</location>
    </subcellularLocation>
</comment>
<dbReference type="SUPFAM" id="SSF50353">
    <property type="entry name" value="Cytokine"/>
    <property type="match status" value="1"/>
</dbReference>
<keyword evidence="10" id="KW-0458">Lysosome</keyword>
<keyword evidence="7 12" id="KW-0964">Secreted</keyword>
<dbReference type="Gene3D" id="2.80.10.50">
    <property type="match status" value="1"/>
</dbReference>
<dbReference type="PANTHER" id="PTHR10078:SF30">
    <property type="entry name" value="INTERLEUKIN-1 BETA"/>
    <property type="match status" value="1"/>
</dbReference>
<dbReference type="CDD" id="cd23296">
    <property type="entry name" value="beta-trefoil_IL1B"/>
    <property type="match status" value="1"/>
</dbReference>
<proteinExistence type="inferred from homology"/>
<dbReference type="InterPro" id="IPR008996">
    <property type="entry name" value="IL1/FGF"/>
</dbReference>
<keyword evidence="11" id="KW-0497">Mitogen</keyword>
<keyword evidence="9" id="KW-0395">Inflammatory response</keyword>
<evidence type="ECO:0000313" key="13">
    <source>
        <dbReference type="EMBL" id="CAE00572.1"/>
    </source>
</evidence>
<reference evidence="13" key="1">
    <citation type="submission" date="2003-06" db="EMBL/GenBank/DDBJ databases">
        <title>Evolution of the IL-1 family.</title>
        <authorList>
            <person name="Bird S."/>
            <person name="Secombes C."/>
        </authorList>
    </citation>
    <scope>NUCLEOTIDE SEQUENCE</scope>
</reference>
<keyword evidence="5" id="KW-0963">Cytoplasm</keyword>
<evidence type="ECO:0000256" key="3">
    <source>
        <dbReference type="ARBA" id="ARBA00004550"/>
    </source>
</evidence>
<protein>
    <recommendedName>
        <fullName evidence="12">Interleukin-1</fullName>
    </recommendedName>
</protein>
<dbReference type="GO" id="GO:0042119">
    <property type="term" value="P:neutrophil activation"/>
    <property type="evidence" value="ECO:0007669"/>
    <property type="project" value="TreeGrafter"/>
</dbReference>
<comment type="similarity">
    <text evidence="4 12">Belongs to the IL-1 family.</text>
</comment>
<accession>B7Z174</accession>
<evidence type="ECO:0000256" key="7">
    <source>
        <dbReference type="ARBA" id="ARBA00022525"/>
    </source>
</evidence>
<dbReference type="PANTHER" id="PTHR10078">
    <property type="entry name" value="INTERLEUKIN-1 FAMILY MEMBER"/>
    <property type="match status" value="1"/>
</dbReference>
<organism evidence="13">
    <name type="scientific">Tetraodon nigroviridis</name>
    <name type="common">Spotted green pufferfish</name>
    <name type="synonym">Chelonodon nigroviridis</name>
    <dbReference type="NCBI Taxonomy" id="99883"/>
    <lineage>
        <taxon>Eukaryota</taxon>
        <taxon>Metazoa</taxon>
        <taxon>Chordata</taxon>
        <taxon>Craniata</taxon>
        <taxon>Vertebrata</taxon>
        <taxon>Euteleostomi</taxon>
        <taxon>Actinopterygii</taxon>
        <taxon>Neopterygii</taxon>
        <taxon>Teleostei</taxon>
        <taxon>Neoteleostei</taxon>
        <taxon>Acanthomorphata</taxon>
        <taxon>Eupercaria</taxon>
        <taxon>Tetraodontiformes</taxon>
        <taxon>Tetradontoidea</taxon>
        <taxon>Tetraodontidae</taxon>
        <taxon>Tetraodon</taxon>
    </lineage>
</organism>